<feature type="transmembrane region" description="Helical" evidence="6">
    <location>
        <begin position="283"/>
        <end position="300"/>
    </location>
</feature>
<feature type="transmembrane region" description="Helical" evidence="6">
    <location>
        <begin position="124"/>
        <end position="142"/>
    </location>
</feature>
<comment type="caution">
    <text evidence="8">The sequence shown here is derived from an EMBL/GenBank/DDBJ whole genome shotgun (WGS) entry which is preliminary data.</text>
</comment>
<evidence type="ECO:0000256" key="5">
    <source>
        <dbReference type="SAM" id="MobiDB-lite"/>
    </source>
</evidence>
<feature type="transmembrane region" description="Helical" evidence="6">
    <location>
        <begin position="392"/>
        <end position="411"/>
    </location>
</feature>
<accession>A0A9Q5N795</accession>
<feature type="domain" description="Major facilitator superfamily (MFS) profile" evidence="7">
    <location>
        <begin position="89"/>
        <end position="577"/>
    </location>
</feature>
<evidence type="ECO:0000256" key="2">
    <source>
        <dbReference type="ARBA" id="ARBA00022692"/>
    </source>
</evidence>
<dbReference type="Gene3D" id="1.20.1720.10">
    <property type="entry name" value="Multidrug resistance protein D"/>
    <property type="match status" value="1"/>
</dbReference>
<feature type="transmembrane region" description="Helical" evidence="6">
    <location>
        <begin position="418"/>
        <end position="440"/>
    </location>
</feature>
<comment type="subcellular location">
    <subcellularLocation>
        <location evidence="1">Membrane</location>
        <topology evidence="1">Multi-pass membrane protein</topology>
    </subcellularLocation>
</comment>
<dbReference type="InterPro" id="IPR011701">
    <property type="entry name" value="MFS"/>
</dbReference>
<feature type="region of interest" description="Disordered" evidence="5">
    <location>
        <begin position="1"/>
        <end position="70"/>
    </location>
</feature>
<dbReference type="OrthoDB" id="10021397at2759"/>
<keyword evidence="2 6" id="KW-0812">Transmembrane</keyword>
<dbReference type="GO" id="GO:0022857">
    <property type="term" value="F:transmembrane transporter activity"/>
    <property type="evidence" value="ECO:0007669"/>
    <property type="project" value="InterPro"/>
</dbReference>
<dbReference type="InterPro" id="IPR020846">
    <property type="entry name" value="MFS_dom"/>
</dbReference>
<evidence type="ECO:0000259" key="7">
    <source>
        <dbReference type="PROSITE" id="PS50850"/>
    </source>
</evidence>
<feature type="transmembrane region" description="Helical" evidence="6">
    <location>
        <begin position="211"/>
        <end position="230"/>
    </location>
</feature>
<feature type="transmembrane region" description="Helical" evidence="6">
    <location>
        <begin position="446"/>
        <end position="467"/>
    </location>
</feature>
<evidence type="ECO:0000256" key="3">
    <source>
        <dbReference type="ARBA" id="ARBA00022989"/>
    </source>
</evidence>
<dbReference type="CDD" id="cd17502">
    <property type="entry name" value="MFS_Azr1_MDR_like"/>
    <property type="match status" value="1"/>
</dbReference>
<dbReference type="InterPro" id="IPR036259">
    <property type="entry name" value="MFS_trans_sf"/>
</dbReference>
<name>A0A9Q5N795_SANBA</name>
<feature type="transmembrane region" description="Helical" evidence="6">
    <location>
        <begin position="86"/>
        <end position="112"/>
    </location>
</feature>
<keyword evidence="9" id="KW-1185">Reference proteome</keyword>
<dbReference type="FunFam" id="1.20.1250.20:FF:000196">
    <property type="entry name" value="MFS toxin efflux pump (AflT)"/>
    <property type="match status" value="1"/>
</dbReference>
<dbReference type="PANTHER" id="PTHR23501">
    <property type="entry name" value="MAJOR FACILITATOR SUPERFAMILY"/>
    <property type="match status" value="1"/>
</dbReference>
<feature type="transmembrane region" description="Helical" evidence="6">
    <location>
        <begin position="154"/>
        <end position="173"/>
    </location>
</feature>
<feature type="transmembrane region" description="Helical" evidence="6">
    <location>
        <begin position="242"/>
        <end position="262"/>
    </location>
</feature>
<feature type="transmembrane region" description="Helical" evidence="6">
    <location>
        <begin position="312"/>
        <end position="331"/>
    </location>
</feature>
<evidence type="ECO:0000256" key="1">
    <source>
        <dbReference type="ARBA" id="ARBA00004141"/>
    </source>
</evidence>
<feature type="compositionally biased region" description="Basic and acidic residues" evidence="5">
    <location>
        <begin position="28"/>
        <end position="70"/>
    </location>
</feature>
<feature type="transmembrane region" description="Helical" evidence="6">
    <location>
        <begin position="179"/>
        <end position="204"/>
    </location>
</feature>
<protein>
    <submittedName>
        <fullName evidence="8">MFS general substrate transporter</fullName>
    </submittedName>
</protein>
<keyword evidence="4 6" id="KW-0472">Membrane</keyword>
<dbReference type="Pfam" id="PF07690">
    <property type="entry name" value="MFS_1"/>
    <property type="match status" value="1"/>
</dbReference>
<organism evidence="8 9">
    <name type="scientific">Sanghuangporus baumii</name>
    <name type="common">Phellinus baumii</name>
    <dbReference type="NCBI Taxonomy" id="108892"/>
    <lineage>
        <taxon>Eukaryota</taxon>
        <taxon>Fungi</taxon>
        <taxon>Dikarya</taxon>
        <taxon>Basidiomycota</taxon>
        <taxon>Agaricomycotina</taxon>
        <taxon>Agaricomycetes</taxon>
        <taxon>Hymenochaetales</taxon>
        <taxon>Hymenochaetaceae</taxon>
        <taxon>Sanghuangporus</taxon>
    </lineage>
</organism>
<feature type="transmembrane region" description="Helical" evidence="6">
    <location>
        <begin position="352"/>
        <end position="372"/>
    </location>
</feature>
<feature type="transmembrane region" description="Helical" evidence="6">
    <location>
        <begin position="554"/>
        <end position="574"/>
    </location>
</feature>
<evidence type="ECO:0000313" key="9">
    <source>
        <dbReference type="Proteomes" id="UP000757232"/>
    </source>
</evidence>
<gene>
    <name evidence="8" type="ORF">A7U60_g3134</name>
</gene>
<evidence type="ECO:0000313" key="8">
    <source>
        <dbReference type="EMBL" id="OCB89657.1"/>
    </source>
</evidence>
<dbReference type="AlphaFoldDB" id="A0A9Q5N795"/>
<dbReference type="SUPFAM" id="SSF103473">
    <property type="entry name" value="MFS general substrate transporter"/>
    <property type="match status" value="1"/>
</dbReference>
<sequence>MKSTPHNDAPEIDEQNDASSRPRSITRRSTESKQRPNDTTDVVEAKEEKKEINSEAELRRTETSDAVRSRTDAIEEEIEYPSGMRLFLLTIGLCLVIFVISLDNTIIATAIPTITTVFDSLDDVGWYGSSYLLTTTSLQPTFGKIYTFFDVKWTYLSALVLFEAGSVICAAATSSPMLIVGRAVAGAGASALFSGGMTIIGFSVPLRRMPIYIATLSGMFGIASVVGPILGGTLTDKASWRWCFWINLPFGGAAFLAVLLFFKAPKRDVGNLTLRQKFAKLDILGAVFLICGVVCLLLALQDGGTEYPWSKAKIWGCLLGFGLLIIIFIGIQWWRGDDATIPPRIFIRQRTVFCGSVFTCFLSMALYTHIYYLPFYFQAVLGTSAEGSGIRSIPYLVSITISSLIVGALITKIGYYVPFLWVGSAVFTVGAGLLFTLQVATSTGKWIGYQILSGLGAGAGLQVPYLAVQAVLNSKDMPIGNAIIMFSNALGGSIAISVAQNIFRNTLLSSIPKHSTGIDADAVASSGATQIRQIVPPDQLNGVLIAYTYALDRAFILPIAVGGSAFVVSLFVEWNTVKGKKIMHGGAA</sequence>
<proteinExistence type="predicted"/>
<dbReference type="PANTHER" id="PTHR23501:SF198">
    <property type="entry name" value="AZOLE RESISTANCE PROTEIN 1-RELATED"/>
    <property type="match status" value="1"/>
</dbReference>
<keyword evidence="3 6" id="KW-1133">Transmembrane helix</keyword>
<dbReference type="Gene3D" id="1.20.1250.20">
    <property type="entry name" value="MFS general substrate transporter like domains"/>
    <property type="match status" value="1"/>
</dbReference>
<dbReference type="PROSITE" id="PS50850">
    <property type="entry name" value="MFS"/>
    <property type="match status" value="1"/>
</dbReference>
<dbReference type="FunFam" id="1.20.1720.10:FF:000012">
    <property type="entry name" value="MFS toxin efflux pump (AflT)"/>
    <property type="match status" value="1"/>
</dbReference>
<dbReference type="GO" id="GO:0005886">
    <property type="term" value="C:plasma membrane"/>
    <property type="evidence" value="ECO:0007669"/>
    <property type="project" value="TreeGrafter"/>
</dbReference>
<dbReference type="Proteomes" id="UP000757232">
    <property type="component" value="Unassembled WGS sequence"/>
</dbReference>
<dbReference type="EMBL" id="LNZH02000151">
    <property type="protein sequence ID" value="OCB89657.1"/>
    <property type="molecule type" value="Genomic_DNA"/>
</dbReference>
<evidence type="ECO:0000256" key="6">
    <source>
        <dbReference type="SAM" id="Phobius"/>
    </source>
</evidence>
<feature type="transmembrane region" description="Helical" evidence="6">
    <location>
        <begin position="479"/>
        <end position="503"/>
    </location>
</feature>
<reference evidence="8" key="1">
    <citation type="submission" date="2016-06" db="EMBL/GenBank/DDBJ databases">
        <title>Draft Genome sequence of the fungus Inonotus baumii.</title>
        <authorList>
            <person name="Zhu H."/>
            <person name="Lin W."/>
        </authorList>
    </citation>
    <scope>NUCLEOTIDE SEQUENCE</scope>
    <source>
        <strain evidence="8">821</strain>
    </source>
</reference>
<evidence type="ECO:0000256" key="4">
    <source>
        <dbReference type="ARBA" id="ARBA00023136"/>
    </source>
</evidence>